<evidence type="ECO:0000256" key="2">
    <source>
        <dbReference type="SAM" id="MobiDB-lite"/>
    </source>
</evidence>
<evidence type="ECO:0000313" key="3">
    <source>
        <dbReference type="EMBL" id="KAK4033070.1"/>
    </source>
</evidence>
<protein>
    <submittedName>
        <fullName evidence="3">Uncharacterized protein</fullName>
    </submittedName>
</protein>
<proteinExistence type="predicted"/>
<feature type="compositionally biased region" description="Low complexity" evidence="2">
    <location>
        <begin position="560"/>
        <end position="587"/>
    </location>
</feature>
<dbReference type="EMBL" id="MU854554">
    <property type="protein sequence ID" value="KAK4033070.1"/>
    <property type="molecule type" value="Genomic_DNA"/>
</dbReference>
<gene>
    <name evidence="3" type="ORF">C8A01DRAFT_50286</name>
</gene>
<name>A0AAN6P7H4_9PEZI</name>
<accession>A0AAN6P7H4</accession>
<sequence>MFLPFDIGEIHGAIGLAYRVINIGWSDVHNAHQQYIEFKQDIEALKEQLESLQLTIKISRARTGAQLAPSGQLNQIFANFRETLEDCRQLLESQARFGAQQGPVSNFEWFLLVKDEVNMHRDRIAVLNSKLSLALQSLEIETRDGQTVLMLECTSLVLARIDLLGAQIARVLGEPLPIESPQRLDVPQPLEELLASIATARYGSLTSIPMAQGADKAIFYLDRATQWHARRQSTHRCQPFKWANLFRAYWLLQATMASDEYQAASTTISVAQLERDFPRLGMTARRFFSNLQEKIVGAHAQLARSGERVPPVNRLLEIIEQDSNAWQEHDEWRPQQEDDDDPRRGEKVAACRLRNTSTTTGQSLEVYRHAEGQEHLTVITSGAGRADRVHQVDLKCVHLAPSLEAVSPNTSFYSITLSPVRSHNQSGFRLTFQGEEDLFEFQEWMTGYKVVDDYPNTVVTSQRANAIIGGERRRDTGRVQLWSSTRPSPGSQLPEEFLDSEPSTQPRRTTEPRTVSPYPPILGPLASFSRLSLSLQTTRSSSAGSVLPDAQAVPRSRSGTPSSLTRTSTVTSSTTSRSSTPSVSGLTKRPRNLIQVDKRGNMGCILDQPDPPRLVIFLPAIDQNIRINPAICDCQQDDRATSLIRRQGQQHRNGAPSLDALNEEAQQQQQQQAQLECKKVVLQVVDKSGITASETEGTESWNLAGAGRYQSGEGLGRVKRLKKVALVFRGVEGTSSFSFYFLFL</sequence>
<dbReference type="Proteomes" id="UP001303115">
    <property type="component" value="Unassembled WGS sequence"/>
</dbReference>
<feature type="region of interest" description="Disordered" evidence="2">
    <location>
        <begin position="539"/>
        <end position="589"/>
    </location>
</feature>
<feature type="region of interest" description="Disordered" evidence="2">
    <location>
        <begin position="326"/>
        <end position="345"/>
    </location>
</feature>
<reference evidence="4" key="1">
    <citation type="journal article" date="2023" name="Mol. Phylogenet. Evol.">
        <title>Genome-scale phylogeny and comparative genomics of the fungal order Sordariales.</title>
        <authorList>
            <person name="Hensen N."/>
            <person name="Bonometti L."/>
            <person name="Westerberg I."/>
            <person name="Brannstrom I.O."/>
            <person name="Guillou S."/>
            <person name="Cros-Aarteil S."/>
            <person name="Calhoun S."/>
            <person name="Haridas S."/>
            <person name="Kuo A."/>
            <person name="Mondo S."/>
            <person name="Pangilinan J."/>
            <person name="Riley R."/>
            <person name="LaButti K."/>
            <person name="Andreopoulos B."/>
            <person name="Lipzen A."/>
            <person name="Chen C."/>
            <person name="Yan M."/>
            <person name="Daum C."/>
            <person name="Ng V."/>
            <person name="Clum A."/>
            <person name="Steindorff A."/>
            <person name="Ohm R.A."/>
            <person name="Martin F."/>
            <person name="Silar P."/>
            <person name="Natvig D.O."/>
            <person name="Lalanne C."/>
            <person name="Gautier V."/>
            <person name="Ament-Velasquez S.L."/>
            <person name="Kruys A."/>
            <person name="Hutchinson M.I."/>
            <person name="Powell A.J."/>
            <person name="Barry K."/>
            <person name="Miller A.N."/>
            <person name="Grigoriev I.V."/>
            <person name="Debuchy R."/>
            <person name="Gladieux P."/>
            <person name="Hiltunen Thoren M."/>
            <person name="Johannesson H."/>
        </authorList>
    </citation>
    <scope>NUCLEOTIDE SEQUENCE [LARGE SCALE GENOMIC DNA]</scope>
    <source>
        <strain evidence="4">CBS 284.82</strain>
    </source>
</reference>
<dbReference type="AlphaFoldDB" id="A0AAN6P7H4"/>
<feature type="compositionally biased region" description="Basic and acidic residues" evidence="2">
    <location>
        <begin position="327"/>
        <end position="345"/>
    </location>
</feature>
<keyword evidence="1" id="KW-0175">Coiled coil</keyword>
<feature type="region of interest" description="Disordered" evidence="2">
    <location>
        <begin position="477"/>
        <end position="521"/>
    </location>
</feature>
<evidence type="ECO:0000256" key="1">
    <source>
        <dbReference type="SAM" id="Coils"/>
    </source>
</evidence>
<feature type="coiled-coil region" evidence="1">
    <location>
        <begin position="28"/>
        <end position="62"/>
    </location>
</feature>
<evidence type="ECO:0000313" key="4">
    <source>
        <dbReference type="Proteomes" id="UP001303115"/>
    </source>
</evidence>
<feature type="compositionally biased region" description="Polar residues" evidence="2">
    <location>
        <begin position="481"/>
        <end position="491"/>
    </location>
</feature>
<organism evidence="3 4">
    <name type="scientific">Parachaetomium inaequale</name>
    <dbReference type="NCBI Taxonomy" id="2588326"/>
    <lineage>
        <taxon>Eukaryota</taxon>
        <taxon>Fungi</taxon>
        <taxon>Dikarya</taxon>
        <taxon>Ascomycota</taxon>
        <taxon>Pezizomycotina</taxon>
        <taxon>Sordariomycetes</taxon>
        <taxon>Sordariomycetidae</taxon>
        <taxon>Sordariales</taxon>
        <taxon>Chaetomiaceae</taxon>
        <taxon>Parachaetomium</taxon>
    </lineage>
</organism>
<keyword evidence="4" id="KW-1185">Reference proteome</keyword>
<comment type="caution">
    <text evidence="3">The sequence shown here is derived from an EMBL/GenBank/DDBJ whole genome shotgun (WGS) entry which is preliminary data.</text>
</comment>